<sequence>GGHRRHHRRPAQGHLRPVAQHPHLQAPLSLNSEFARLAAWTWMAKQKAFVANNNL</sequence>
<proteinExistence type="predicted"/>
<reference evidence="3" key="1">
    <citation type="journal article" date="2013" name="Nature">
        <title>Draft genome of the wheat A-genome progenitor Triticum urartu.</title>
        <authorList>
            <person name="Ling H.Q."/>
            <person name="Zhao S."/>
            <person name="Liu D."/>
            <person name="Wang J."/>
            <person name="Sun H."/>
            <person name="Zhang C."/>
            <person name="Fan H."/>
            <person name="Li D."/>
            <person name="Dong L."/>
            <person name="Tao Y."/>
            <person name="Gao C."/>
            <person name="Wu H."/>
            <person name="Li Y."/>
            <person name="Cui Y."/>
            <person name="Guo X."/>
            <person name="Zheng S."/>
            <person name="Wang B."/>
            <person name="Yu K."/>
            <person name="Liang Q."/>
            <person name="Yang W."/>
            <person name="Lou X."/>
            <person name="Chen J."/>
            <person name="Feng M."/>
            <person name="Jian J."/>
            <person name="Zhang X."/>
            <person name="Luo G."/>
            <person name="Jiang Y."/>
            <person name="Liu J."/>
            <person name="Wang Z."/>
            <person name="Sha Y."/>
            <person name="Zhang B."/>
            <person name="Wu H."/>
            <person name="Tang D."/>
            <person name="Shen Q."/>
            <person name="Xue P."/>
            <person name="Zou S."/>
            <person name="Wang X."/>
            <person name="Liu X."/>
            <person name="Wang F."/>
            <person name="Yang Y."/>
            <person name="An X."/>
            <person name="Dong Z."/>
            <person name="Zhang K."/>
            <person name="Zhang X."/>
            <person name="Luo M.C."/>
            <person name="Dvorak J."/>
            <person name="Tong Y."/>
            <person name="Wang J."/>
            <person name="Yang H."/>
            <person name="Li Z."/>
            <person name="Wang D."/>
            <person name="Zhang A."/>
            <person name="Wang J."/>
        </authorList>
    </citation>
    <scope>NUCLEOTIDE SEQUENCE</scope>
    <source>
        <strain evidence="3">cv. G1812</strain>
    </source>
</reference>
<dbReference type="AlphaFoldDB" id="A0A8R7NYA4"/>
<evidence type="ECO:0000256" key="1">
    <source>
        <dbReference type="SAM" id="MobiDB-lite"/>
    </source>
</evidence>
<feature type="compositionally biased region" description="Basic residues" evidence="1">
    <location>
        <begin position="1"/>
        <end position="11"/>
    </location>
</feature>
<dbReference type="Proteomes" id="UP000015106">
    <property type="component" value="Chromosome 1"/>
</dbReference>
<dbReference type="EnsemblPlants" id="TuG1812G0100001299.01.T02">
    <property type="protein sequence ID" value="TuG1812G0100001299.01.T02"/>
    <property type="gene ID" value="TuG1812G0100001299.01"/>
</dbReference>
<feature type="region of interest" description="Disordered" evidence="1">
    <location>
        <begin position="1"/>
        <end position="24"/>
    </location>
</feature>
<accession>A0A8R7NYA4</accession>
<organism evidence="2 3">
    <name type="scientific">Triticum urartu</name>
    <name type="common">Red wild einkorn</name>
    <name type="synonym">Crithodium urartu</name>
    <dbReference type="NCBI Taxonomy" id="4572"/>
    <lineage>
        <taxon>Eukaryota</taxon>
        <taxon>Viridiplantae</taxon>
        <taxon>Streptophyta</taxon>
        <taxon>Embryophyta</taxon>
        <taxon>Tracheophyta</taxon>
        <taxon>Spermatophyta</taxon>
        <taxon>Magnoliopsida</taxon>
        <taxon>Liliopsida</taxon>
        <taxon>Poales</taxon>
        <taxon>Poaceae</taxon>
        <taxon>BOP clade</taxon>
        <taxon>Pooideae</taxon>
        <taxon>Triticodae</taxon>
        <taxon>Triticeae</taxon>
        <taxon>Triticinae</taxon>
        <taxon>Triticum</taxon>
    </lineage>
</organism>
<gene>
    <name evidence="2" type="primary">LOC125550889</name>
</gene>
<dbReference type="Gramene" id="TuG1812G0100001299.01.T02">
    <property type="protein sequence ID" value="TuG1812G0100001299.01.T02"/>
    <property type="gene ID" value="TuG1812G0100001299.01"/>
</dbReference>
<reference evidence="2" key="2">
    <citation type="submission" date="2018-03" db="EMBL/GenBank/DDBJ databases">
        <title>The Triticum urartu genome reveals the dynamic nature of wheat genome evolution.</title>
        <authorList>
            <person name="Ling H."/>
            <person name="Ma B."/>
            <person name="Shi X."/>
            <person name="Liu H."/>
            <person name="Dong L."/>
            <person name="Sun H."/>
            <person name="Cao Y."/>
            <person name="Gao Q."/>
            <person name="Zheng S."/>
            <person name="Li Y."/>
            <person name="Yu Y."/>
            <person name="Du H."/>
            <person name="Qi M."/>
            <person name="Li Y."/>
            <person name="Yu H."/>
            <person name="Cui Y."/>
            <person name="Wang N."/>
            <person name="Chen C."/>
            <person name="Wu H."/>
            <person name="Zhao Y."/>
            <person name="Zhang J."/>
            <person name="Li Y."/>
            <person name="Zhou W."/>
            <person name="Zhang B."/>
            <person name="Hu W."/>
            <person name="Eijk M."/>
            <person name="Tang J."/>
            <person name="Witsenboer H."/>
            <person name="Zhao S."/>
            <person name="Li Z."/>
            <person name="Zhang A."/>
            <person name="Wang D."/>
            <person name="Liang C."/>
        </authorList>
    </citation>
    <scope>NUCLEOTIDE SEQUENCE [LARGE SCALE GENOMIC DNA]</scope>
    <source>
        <strain evidence="2">cv. G1812</strain>
    </source>
</reference>
<name>A0A8R7NYA4_TRIUA</name>
<protein>
    <submittedName>
        <fullName evidence="2">Uncharacterized protein</fullName>
    </submittedName>
</protein>
<keyword evidence="3" id="KW-1185">Reference proteome</keyword>
<evidence type="ECO:0000313" key="3">
    <source>
        <dbReference type="Proteomes" id="UP000015106"/>
    </source>
</evidence>
<reference evidence="2" key="3">
    <citation type="submission" date="2022-06" db="UniProtKB">
        <authorList>
            <consortium name="EnsemblPlants"/>
        </authorList>
    </citation>
    <scope>IDENTIFICATION</scope>
</reference>
<evidence type="ECO:0000313" key="2">
    <source>
        <dbReference type="EnsemblPlants" id="TuG1812G0100001299.01.T02"/>
    </source>
</evidence>